<name>A0ABV0D3H5_9GAMM</name>
<dbReference type="EMBL" id="JBDLOB010000002">
    <property type="protein sequence ID" value="MEN8625230.1"/>
    <property type="molecule type" value="Genomic_DNA"/>
</dbReference>
<dbReference type="RefSeq" id="WP_347162572.1">
    <property type="nucleotide sequence ID" value="NZ_JBDLOB010000002.1"/>
</dbReference>
<evidence type="ECO:0000313" key="1">
    <source>
        <dbReference type="EMBL" id="MEN8625230.1"/>
    </source>
</evidence>
<gene>
    <name evidence="1" type="ORF">ABFV72_04320</name>
</gene>
<dbReference type="Proteomes" id="UP001414441">
    <property type="component" value="Unassembled WGS sequence"/>
</dbReference>
<organism evidence="1 2">
    <name type="scientific">Psychrobacter proteolyticus</name>
    <dbReference type="NCBI Taxonomy" id="147825"/>
    <lineage>
        <taxon>Bacteria</taxon>
        <taxon>Pseudomonadati</taxon>
        <taxon>Pseudomonadota</taxon>
        <taxon>Gammaproteobacteria</taxon>
        <taxon>Moraxellales</taxon>
        <taxon>Moraxellaceae</taxon>
        <taxon>Psychrobacter</taxon>
    </lineage>
</organism>
<reference evidence="1 2" key="1">
    <citation type="submission" date="2024-05" db="EMBL/GenBank/DDBJ databases">
        <title>Genome sequencing of Marine Estuary Bacteria, Pseudoalteromonas distincta strain FA, Psychrobacter proteolyticus strain EA, and Shewanella baltica strain CA.</title>
        <authorList>
            <person name="Dieffenbach S.A."/>
            <person name="Maclea K.S."/>
        </authorList>
    </citation>
    <scope>NUCLEOTIDE SEQUENCE [LARGE SCALE GENOMIC DNA]</scope>
    <source>
        <strain evidence="1 2">EA</strain>
    </source>
</reference>
<sequence>MAAIKKELVINLIRAYEKKGMGGQEIMIKLLKRKDGLGKNMQALVDSYVDDGSATPLEDAGKFFGIDAGRAPNSREVGTSSQNASIGDKLSSYGTSAAMGLADAGAGIVQMNKQFADKANTVANSVLGTNLDTNAAGRYNKEYEQANLATDGARSVAGRSGGDWVRGGTEIAATLPIYAAGRGATLGARMADQGVRGAAVGAAQYADDTDDRLLNMGIGAAGGAIGQGVGEKVGSAIGKGVTKAVNARRGNLAPAYKEIDDLGKQFDVKTSVGDIKGGGIIKNTETHLERIPIVGMGKFREGQHSQAKAASRKITGKLKAVMADTDYKALPTIRQAADAGDRNAARVLNIVETAGDDTGRVLQASAEVRAFREGKIASRLYDKVDDAVAASGNDIVTPTNTQSALIKTLDEQAASLSPDDVIVRELTGIQANLADAAKPKDFANMRQLRSRLGNLASELGISGKGAASKAIGDLRQAVDDDIAAFALNSGNAGIKKAYQRADKFYKNAMKRADKAIANAMDSNKPDEIYKAFIKTGQGDRANNFYRALDPKGQAALRYQMADEAINKATNESTGSFSPANFAKEFERLSDPYSNIFKGDDKKQMDGLVKLMRHVERAGQYKENPPTGVRLTDVAMVGGAVSNPIGTAKIAGMAALAKTLLTTNAGKNLLLAANKLPEHKQAALDNLLKMAAKLSAAAGAKTGQEVNNSVASTKIANNAPLTSF</sequence>
<proteinExistence type="predicted"/>
<accession>A0ABV0D3H5</accession>
<evidence type="ECO:0000313" key="2">
    <source>
        <dbReference type="Proteomes" id="UP001414441"/>
    </source>
</evidence>
<protein>
    <submittedName>
        <fullName evidence="1">Uncharacterized protein</fullName>
    </submittedName>
</protein>
<comment type="caution">
    <text evidence="1">The sequence shown here is derived from an EMBL/GenBank/DDBJ whole genome shotgun (WGS) entry which is preliminary data.</text>
</comment>
<keyword evidence="2" id="KW-1185">Reference proteome</keyword>